<dbReference type="InterPro" id="IPR036855">
    <property type="entry name" value="Znf_CCCH_sf"/>
</dbReference>
<gene>
    <name evidence="2" type="primary">WBGene00118737</name>
</gene>
<dbReference type="Proteomes" id="UP000005239">
    <property type="component" value="Unassembled WGS sequence"/>
</dbReference>
<dbReference type="AlphaFoldDB" id="A0A2A6CGC6"/>
<dbReference type="GO" id="GO:0005634">
    <property type="term" value="C:nucleus"/>
    <property type="evidence" value="ECO:0000318"/>
    <property type="project" value="GO_Central"/>
</dbReference>
<protein>
    <submittedName>
        <fullName evidence="2">Ccch-3</fullName>
    </submittedName>
</protein>
<proteinExistence type="predicted"/>
<name>A0A2A6CGC6_PRIPA</name>
<organism evidence="2 3">
    <name type="scientific">Pristionchus pacificus</name>
    <name type="common">Parasitic nematode worm</name>
    <dbReference type="NCBI Taxonomy" id="54126"/>
    <lineage>
        <taxon>Eukaryota</taxon>
        <taxon>Metazoa</taxon>
        <taxon>Ecdysozoa</taxon>
        <taxon>Nematoda</taxon>
        <taxon>Chromadorea</taxon>
        <taxon>Rhabditida</taxon>
        <taxon>Rhabditina</taxon>
        <taxon>Diplogasteromorpha</taxon>
        <taxon>Diplogasteroidea</taxon>
        <taxon>Neodiplogasteridae</taxon>
        <taxon>Pristionchus</taxon>
    </lineage>
</organism>
<evidence type="ECO:0000313" key="2">
    <source>
        <dbReference type="EnsemblMetazoa" id="PPA29183.1"/>
    </source>
</evidence>
<keyword evidence="3" id="KW-1185">Reference proteome</keyword>
<dbReference type="SUPFAM" id="SSF90229">
    <property type="entry name" value="CCCH zinc finger"/>
    <property type="match status" value="1"/>
</dbReference>
<feature type="compositionally biased region" description="Acidic residues" evidence="1">
    <location>
        <begin position="11"/>
        <end position="36"/>
    </location>
</feature>
<accession>A0A2A6CGC6</accession>
<feature type="region of interest" description="Disordered" evidence="1">
    <location>
        <begin position="1"/>
        <end position="90"/>
    </location>
</feature>
<feature type="compositionally biased region" description="Acidic residues" evidence="1">
    <location>
        <begin position="67"/>
        <end position="78"/>
    </location>
</feature>
<dbReference type="Pfam" id="PF18345">
    <property type="entry name" value="zf_CCCH_4"/>
    <property type="match status" value="1"/>
</dbReference>
<feature type="compositionally biased region" description="Basic and acidic residues" evidence="1">
    <location>
        <begin position="124"/>
        <end position="134"/>
    </location>
</feature>
<dbReference type="InterPro" id="IPR000571">
    <property type="entry name" value="Znf_CCCH"/>
</dbReference>
<feature type="compositionally biased region" description="Low complexity" evidence="1">
    <location>
        <begin position="57"/>
        <end position="66"/>
    </location>
</feature>
<feature type="region of interest" description="Disordered" evidence="1">
    <location>
        <begin position="109"/>
        <end position="141"/>
    </location>
</feature>
<dbReference type="EnsemblMetazoa" id="PPA29183.1">
    <property type="protein sequence ID" value="PPA29183.1"/>
    <property type="gene ID" value="WBGene00118737"/>
</dbReference>
<dbReference type="PROSITE" id="PS50103">
    <property type="entry name" value="ZF_C3H1"/>
    <property type="match status" value="1"/>
</dbReference>
<evidence type="ECO:0000256" key="1">
    <source>
        <dbReference type="SAM" id="MobiDB-lite"/>
    </source>
</evidence>
<dbReference type="Gene3D" id="4.10.1000.10">
    <property type="entry name" value="Zinc finger, CCCH-type"/>
    <property type="match status" value="1"/>
</dbReference>
<reference evidence="3" key="1">
    <citation type="journal article" date="2008" name="Nat. Genet.">
        <title>The Pristionchus pacificus genome provides a unique perspective on nematode lifestyle and parasitism.</title>
        <authorList>
            <person name="Dieterich C."/>
            <person name="Clifton S.W."/>
            <person name="Schuster L.N."/>
            <person name="Chinwalla A."/>
            <person name="Delehaunty K."/>
            <person name="Dinkelacker I."/>
            <person name="Fulton L."/>
            <person name="Fulton R."/>
            <person name="Godfrey J."/>
            <person name="Minx P."/>
            <person name="Mitreva M."/>
            <person name="Roeseler W."/>
            <person name="Tian H."/>
            <person name="Witte H."/>
            <person name="Yang S.P."/>
            <person name="Wilson R.K."/>
            <person name="Sommer R.J."/>
        </authorList>
    </citation>
    <scope>NUCLEOTIDE SEQUENCE [LARGE SCALE GENOMIC DNA]</scope>
    <source>
        <strain evidence="3">PS312</strain>
    </source>
</reference>
<dbReference type="GO" id="GO:0046872">
    <property type="term" value="F:metal ion binding"/>
    <property type="evidence" value="ECO:0007669"/>
    <property type="project" value="InterPro"/>
</dbReference>
<reference evidence="2" key="2">
    <citation type="submission" date="2022-06" db="UniProtKB">
        <authorList>
            <consortium name="EnsemblMetazoa"/>
        </authorList>
    </citation>
    <scope>IDENTIFICATION</scope>
    <source>
        <strain evidence="2">PS312</strain>
    </source>
</reference>
<dbReference type="SMART" id="SM00356">
    <property type="entry name" value="ZnF_C3H1"/>
    <property type="match status" value="1"/>
</dbReference>
<feature type="compositionally biased region" description="Basic and acidic residues" evidence="1">
    <location>
        <begin position="43"/>
        <end position="55"/>
    </location>
</feature>
<dbReference type="OrthoDB" id="336321at2759"/>
<accession>A0A8R1YK40</accession>
<evidence type="ECO:0000313" key="3">
    <source>
        <dbReference type="Proteomes" id="UP000005239"/>
    </source>
</evidence>
<sequence>MSLNLLAGYGSDEDSAEEKDQDEYGEDVEEKEEAEDGNPSTSEDTKEDQKDDGKQKSFFSSDFASSSEDDEEEEEAELAPEVPRLPSARSVLTGTAKLESSLFISEAEKEQDANNAMLSQHVPVSEREKADNRGFRGKRKGQPCRQFLEGRCTRGTRCRFSHVLPETTSAPDPLSATIESKAAFYTDSNEVFNKKAKVNSNDVFSKKAKLN</sequence>